<accession>A0A927K3G2</accession>
<dbReference type="InterPro" id="IPR036390">
    <property type="entry name" value="WH_DNA-bd_sf"/>
</dbReference>
<keyword evidence="3" id="KW-0804">Transcription</keyword>
<dbReference type="SUPFAM" id="SSF54909">
    <property type="entry name" value="Dimeric alpha+beta barrel"/>
    <property type="match status" value="1"/>
</dbReference>
<dbReference type="Pfam" id="PF13412">
    <property type="entry name" value="HTH_24"/>
    <property type="match status" value="1"/>
</dbReference>
<dbReference type="InterPro" id="IPR000485">
    <property type="entry name" value="AsnC-type_HTH_dom"/>
</dbReference>
<dbReference type="InterPro" id="IPR036388">
    <property type="entry name" value="WH-like_DNA-bd_sf"/>
</dbReference>
<keyword evidence="2" id="KW-0238">DNA-binding</keyword>
<name>A0A927K3G2_9ACTN</name>
<protein>
    <submittedName>
        <fullName evidence="5">Lrp/AsnC family transcriptional regulator</fullName>
    </submittedName>
</protein>
<dbReference type="RefSeq" id="WP_192142911.1">
    <property type="nucleotide sequence ID" value="NZ_JACYXZ010000002.1"/>
</dbReference>
<proteinExistence type="predicted"/>
<dbReference type="SUPFAM" id="SSF46785">
    <property type="entry name" value="Winged helix' DNA-binding domain"/>
    <property type="match status" value="1"/>
</dbReference>
<evidence type="ECO:0000259" key="4">
    <source>
        <dbReference type="PROSITE" id="PS50956"/>
    </source>
</evidence>
<dbReference type="CDD" id="cd00090">
    <property type="entry name" value="HTH_ARSR"/>
    <property type="match status" value="1"/>
</dbReference>
<dbReference type="Pfam" id="PF01037">
    <property type="entry name" value="AsnC_trans_reg"/>
    <property type="match status" value="1"/>
</dbReference>
<dbReference type="EMBL" id="JACYXZ010000002">
    <property type="protein sequence ID" value="MBD8869907.1"/>
    <property type="molecule type" value="Genomic_DNA"/>
</dbReference>
<evidence type="ECO:0000313" key="6">
    <source>
        <dbReference type="Proteomes" id="UP000616839"/>
    </source>
</evidence>
<dbReference type="InterPro" id="IPR019887">
    <property type="entry name" value="Tscrpt_reg_AsnC/Lrp_C"/>
</dbReference>
<dbReference type="GO" id="GO:0005829">
    <property type="term" value="C:cytosol"/>
    <property type="evidence" value="ECO:0007669"/>
    <property type="project" value="TreeGrafter"/>
</dbReference>
<evidence type="ECO:0000313" key="5">
    <source>
        <dbReference type="EMBL" id="MBD8869907.1"/>
    </source>
</evidence>
<dbReference type="Proteomes" id="UP000616839">
    <property type="component" value="Unassembled WGS sequence"/>
</dbReference>
<sequence length="162" mass="17679">MPKTQRVEPADLDDVDLRILRALAADGRLTNKALSTRLGLAESTCAYRVRALRDRGVITGTSVRLSLPALGYPIQAFIKVRLGSHNRAHVDKLYAALAEAPGVIQAFHVAGEDDFHLHVAVDTPEALRDFVLSHVTVHRVVRQTETQLVFELRDGAGVLPGS</sequence>
<dbReference type="GO" id="GO:0043200">
    <property type="term" value="P:response to amino acid"/>
    <property type="evidence" value="ECO:0007669"/>
    <property type="project" value="TreeGrafter"/>
</dbReference>
<dbReference type="PROSITE" id="PS50956">
    <property type="entry name" value="HTH_ASNC_2"/>
    <property type="match status" value="1"/>
</dbReference>
<reference evidence="5" key="1">
    <citation type="submission" date="2020-09" db="EMBL/GenBank/DDBJ databases">
        <title>Nocardioides sp. strain MJB4 16S ribosomal RNA gene Genome sequencing and assembly.</title>
        <authorList>
            <person name="Kim I."/>
        </authorList>
    </citation>
    <scope>NUCLEOTIDE SEQUENCE</scope>
    <source>
        <strain evidence="5">MJB4</strain>
    </source>
</reference>
<dbReference type="InterPro" id="IPR019888">
    <property type="entry name" value="Tscrpt_reg_AsnC-like"/>
</dbReference>
<feature type="domain" description="HTH asnC-type" evidence="4">
    <location>
        <begin position="12"/>
        <end position="73"/>
    </location>
</feature>
<dbReference type="PANTHER" id="PTHR30154:SF34">
    <property type="entry name" value="TRANSCRIPTIONAL REGULATOR AZLB"/>
    <property type="match status" value="1"/>
</dbReference>
<evidence type="ECO:0000256" key="2">
    <source>
        <dbReference type="ARBA" id="ARBA00023125"/>
    </source>
</evidence>
<dbReference type="Gene3D" id="3.30.70.920">
    <property type="match status" value="1"/>
</dbReference>
<keyword evidence="6" id="KW-1185">Reference proteome</keyword>
<evidence type="ECO:0000256" key="3">
    <source>
        <dbReference type="ARBA" id="ARBA00023163"/>
    </source>
</evidence>
<dbReference type="AlphaFoldDB" id="A0A927K3G2"/>
<dbReference type="InterPro" id="IPR011008">
    <property type="entry name" value="Dimeric_a/b-barrel"/>
</dbReference>
<dbReference type="SMART" id="SM00344">
    <property type="entry name" value="HTH_ASNC"/>
    <property type="match status" value="1"/>
</dbReference>
<dbReference type="PANTHER" id="PTHR30154">
    <property type="entry name" value="LEUCINE-RESPONSIVE REGULATORY PROTEIN"/>
    <property type="match status" value="1"/>
</dbReference>
<organism evidence="5 6">
    <name type="scientific">Nocardioides donggukensis</name>
    <dbReference type="NCBI Taxonomy" id="2774019"/>
    <lineage>
        <taxon>Bacteria</taxon>
        <taxon>Bacillati</taxon>
        <taxon>Actinomycetota</taxon>
        <taxon>Actinomycetes</taxon>
        <taxon>Propionibacteriales</taxon>
        <taxon>Nocardioidaceae</taxon>
        <taxon>Nocardioides</taxon>
    </lineage>
</organism>
<dbReference type="PRINTS" id="PR00033">
    <property type="entry name" value="HTHASNC"/>
</dbReference>
<keyword evidence="1" id="KW-0805">Transcription regulation</keyword>
<comment type="caution">
    <text evidence="5">The sequence shown here is derived from an EMBL/GenBank/DDBJ whole genome shotgun (WGS) entry which is preliminary data.</text>
</comment>
<dbReference type="GO" id="GO:0043565">
    <property type="term" value="F:sequence-specific DNA binding"/>
    <property type="evidence" value="ECO:0007669"/>
    <property type="project" value="InterPro"/>
</dbReference>
<evidence type="ECO:0000256" key="1">
    <source>
        <dbReference type="ARBA" id="ARBA00023015"/>
    </source>
</evidence>
<dbReference type="Gene3D" id="1.10.10.10">
    <property type="entry name" value="Winged helix-like DNA-binding domain superfamily/Winged helix DNA-binding domain"/>
    <property type="match status" value="1"/>
</dbReference>
<dbReference type="InterPro" id="IPR011991">
    <property type="entry name" value="ArsR-like_HTH"/>
</dbReference>
<gene>
    <name evidence="5" type="ORF">IE331_09755</name>
</gene>